<dbReference type="AlphaFoldDB" id="A0A2V3J3R0"/>
<feature type="compositionally biased region" description="Basic and acidic residues" evidence="1">
    <location>
        <begin position="22"/>
        <end position="40"/>
    </location>
</feature>
<keyword evidence="3" id="KW-1185">Reference proteome</keyword>
<name>A0A2V3J3R0_9FLOR</name>
<protein>
    <submittedName>
        <fullName evidence="2">Uncharacterized protein</fullName>
    </submittedName>
</protein>
<accession>A0A2V3J3R0</accession>
<dbReference type="EMBL" id="NBIV01000017">
    <property type="protein sequence ID" value="PXF48020.1"/>
    <property type="molecule type" value="Genomic_DNA"/>
</dbReference>
<feature type="region of interest" description="Disordered" evidence="1">
    <location>
        <begin position="22"/>
        <end position="61"/>
    </location>
</feature>
<comment type="caution">
    <text evidence="2">The sequence shown here is derived from an EMBL/GenBank/DDBJ whole genome shotgun (WGS) entry which is preliminary data.</text>
</comment>
<evidence type="ECO:0000313" key="3">
    <source>
        <dbReference type="Proteomes" id="UP000247409"/>
    </source>
</evidence>
<evidence type="ECO:0000256" key="1">
    <source>
        <dbReference type="SAM" id="MobiDB-lite"/>
    </source>
</evidence>
<sequence length="61" mass="6629">MRNVKDIDEVGDYWGTNLKKEGRIDAGGVEKGDGNEEERGVSYSAQNGSSLVGRNAQNFLP</sequence>
<reference evidence="2 3" key="1">
    <citation type="journal article" date="2018" name="Mol. Biol. Evol.">
        <title>Analysis of the draft genome of the red seaweed Gracilariopsis chorda provides insights into genome size evolution in Rhodophyta.</title>
        <authorList>
            <person name="Lee J."/>
            <person name="Yang E.C."/>
            <person name="Graf L."/>
            <person name="Yang J.H."/>
            <person name="Qiu H."/>
            <person name="Zel Zion U."/>
            <person name="Chan C.X."/>
            <person name="Stephens T.G."/>
            <person name="Weber A.P.M."/>
            <person name="Boo G.H."/>
            <person name="Boo S.M."/>
            <person name="Kim K.M."/>
            <person name="Shin Y."/>
            <person name="Jung M."/>
            <person name="Lee S.J."/>
            <person name="Yim H.S."/>
            <person name="Lee J.H."/>
            <person name="Bhattacharya D."/>
            <person name="Yoon H.S."/>
        </authorList>
    </citation>
    <scope>NUCLEOTIDE SEQUENCE [LARGE SCALE GENOMIC DNA]</scope>
    <source>
        <strain evidence="2 3">SKKU-2015</strain>
        <tissue evidence="2">Whole body</tissue>
    </source>
</reference>
<gene>
    <name evidence="2" type="ORF">BWQ96_02211</name>
</gene>
<feature type="compositionally biased region" description="Polar residues" evidence="1">
    <location>
        <begin position="43"/>
        <end position="61"/>
    </location>
</feature>
<evidence type="ECO:0000313" key="2">
    <source>
        <dbReference type="EMBL" id="PXF48020.1"/>
    </source>
</evidence>
<dbReference type="Proteomes" id="UP000247409">
    <property type="component" value="Unassembled WGS sequence"/>
</dbReference>
<organism evidence="2 3">
    <name type="scientific">Gracilariopsis chorda</name>
    <dbReference type="NCBI Taxonomy" id="448386"/>
    <lineage>
        <taxon>Eukaryota</taxon>
        <taxon>Rhodophyta</taxon>
        <taxon>Florideophyceae</taxon>
        <taxon>Rhodymeniophycidae</taxon>
        <taxon>Gracilariales</taxon>
        <taxon>Gracilariaceae</taxon>
        <taxon>Gracilariopsis</taxon>
    </lineage>
</organism>
<proteinExistence type="predicted"/>